<name>A0ABW8YD65_9FLAO</name>
<keyword evidence="2" id="KW-1185">Reference proteome</keyword>
<evidence type="ECO:0000313" key="2">
    <source>
        <dbReference type="Proteomes" id="UP001629059"/>
    </source>
</evidence>
<evidence type="ECO:0008006" key="3">
    <source>
        <dbReference type="Google" id="ProtNLM"/>
    </source>
</evidence>
<reference evidence="1 2" key="1">
    <citation type="submission" date="2024-06" db="EMBL/GenBank/DDBJ databases">
        <authorList>
            <person name="Kaempfer P."/>
            <person name="Viver T."/>
        </authorList>
    </citation>
    <scope>NUCLEOTIDE SEQUENCE [LARGE SCALE GENOMIC DNA]</scope>
    <source>
        <strain evidence="1 2">ST-75</strain>
    </source>
</reference>
<organism evidence="1 2">
    <name type="scientific">Flavobacterium rhizophilum</name>
    <dbReference type="NCBI Taxonomy" id="3163296"/>
    <lineage>
        <taxon>Bacteria</taxon>
        <taxon>Pseudomonadati</taxon>
        <taxon>Bacteroidota</taxon>
        <taxon>Flavobacteriia</taxon>
        <taxon>Flavobacteriales</taxon>
        <taxon>Flavobacteriaceae</taxon>
        <taxon>Flavobacterium</taxon>
    </lineage>
</organism>
<comment type="caution">
    <text evidence="1">The sequence shown here is derived from an EMBL/GenBank/DDBJ whole genome shotgun (WGS) entry which is preliminary data.</text>
</comment>
<accession>A0ABW8YD65</accession>
<dbReference type="RefSeq" id="WP_408075068.1">
    <property type="nucleotide sequence ID" value="NZ_JBELQB010000007.1"/>
</dbReference>
<proteinExistence type="predicted"/>
<dbReference type="SUPFAM" id="SSF49899">
    <property type="entry name" value="Concanavalin A-like lectins/glucanases"/>
    <property type="match status" value="1"/>
</dbReference>
<evidence type="ECO:0000313" key="1">
    <source>
        <dbReference type="EMBL" id="MFL9838089.1"/>
    </source>
</evidence>
<dbReference type="Gene3D" id="2.60.120.200">
    <property type="match status" value="1"/>
</dbReference>
<gene>
    <name evidence="1" type="ORF">ABS768_11305</name>
</gene>
<dbReference type="Proteomes" id="UP001629059">
    <property type="component" value="Unassembled WGS sequence"/>
</dbReference>
<dbReference type="InterPro" id="IPR013320">
    <property type="entry name" value="ConA-like_dom_sf"/>
</dbReference>
<protein>
    <recommendedName>
        <fullName evidence="3">Ig-like domain-containing protein</fullName>
    </recommendedName>
</protein>
<dbReference type="Gene3D" id="2.60.40.2700">
    <property type="match status" value="1"/>
</dbReference>
<dbReference type="EMBL" id="JBELQB010000007">
    <property type="protein sequence ID" value="MFL9838089.1"/>
    <property type="molecule type" value="Genomic_DNA"/>
</dbReference>
<sequence length="821" mass="88345">MRNQDKKIFNHNSFRIVFLLLTVVFFSANKAYAQFAISEDFRGSGNPNIIIGGPGGSAGTAYLTSGVDDPVNQGWLRLTTSDANQRGYAYINNSFPSTEGVLVDFEYKMWRDVNDNYRGADGLGVYLFDASVPFQIGGLGGSLGYAPNGGNGLAGGYVGVGFDAYGNFSNPTEGRVGGPGEVPNAVVLRGPTTNNASTTNRYLNHVELGTRTGGNDAIRNRNEIDYNTRVDDRPDDGTFYRRVQLEILPLDAVGEYYQIIVRWKKSPTANFTDLISYTTTDAPPPLLKLGFGASTGGGVNYHEIRNLLVTTPGNLRVDKRANKDFLRTVSSGGANQVTYTIEVYNDTDFNALNVDFLDRLTDGDGNLIPEGTSGFNITSITTEGFTSITLPDVSSLSTNEITGTFDLAANSIGKIYVTGRLYSVPQGNVLNNFVEITPLLYDEDVSNNSKQISTPVYAEGLDVVINKTVNSPCLDPVSGNTFTLQVANVGQNTIDYSYSTGWWTTTARRIRVTEVVPPGYTFAQTPAQYTGWTRYVSPNTPSSGYTTYTYSIGDNGEAQGSLTTGEVYEHPITYTISGVNTAYTNSASVVYDQRTITYNWNGTTVSTDIVETSGNQGNNTDTVDITLNPVAPTVSSPIYYCQGETASQLTATETNSSYTLKWYTVPGGFASSTPFTPSTTSSGTYTFYVSQFNGQCEGPLASINVIVIATPTAGEIGNNQSICTDTAPALITSTTDGTGTGSVTYRWESSDDGSTGWTTISGETASTYQPGVLTASKYYRRITIVTSGVACESSASNVVAITTRNCKVITNPMIYQRVKSN</sequence>